<protein>
    <recommendedName>
        <fullName evidence="1">hAT-like transposase RNase-H fold domain-containing protein</fullName>
    </recommendedName>
</protein>
<accession>A0ABD1BD58</accession>
<organism evidence="2 3">
    <name type="scientific">Cardamine amara subsp. amara</name>
    <dbReference type="NCBI Taxonomy" id="228776"/>
    <lineage>
        <taxon>Eukaryota</taxon>
        <taxon>Viridiplantae</taxon>
        <taxon>Streptophyta</taxon>
        <taxon>Embryophyta</taxon>
        <taxon>Tracheophyta</taxon>
        <taxon>Spermatophyta</taxon>
        <taxon>Magnoliopsida</taxon>
        <taxon>eudicotyledons</taxon>
        <taxon>Gunneridae</taxon>
        <taxon>Pentapetalae</taxon>
        <taxon>rosids</taxon>
        <taxon>malvids</taxon>
        <taxon>Brassicales</taxon>
        <taxon>Brassicaceae</taxon>
        <taxon>Cardamineae</taxon>
        <taxon>Cardamine</taxon>
    </lineage>
</organism>
<sequence>MRNKFEMYWDGSANMNPLVTVASVFDPRNKLQFASLCFDQIYGKGTIESRQLYSNLCSVMKKLYDQYSFRLTKSCEIAASAEPSLMVELLDDEDGCERMDSIYNKMFSLRSNEEISSELDIYLAEKTEIRADNSLHGGRKTAPSSQSYQKWLEMF</sequence>
<reference evidence="2 3" key="1">
    <citation type="submission" date="2024-04" db="EMBL/GenBank/DDBJ databases">
        <title>Genome assembly C_amara_ONT_v2.</title>
        <authorList>
            <person name="Yant L."/>
            <person name="Moore C."/>
            <person name="Slenker M."/>
        </authorList>
    </citation>
    <scope>NUCLEOTIDE SEQUENCE [LARGE SCALE GENOMIC DNA]</scope>
    <source>
        <tissue evidence="2">Leaf</tissue>
    </source>
</reference>
<dbReference type="Pfam" id="PF14372">
    <property type="entry name" value="hAT-like_RNase-H"/>
    <property type="match status" value="1"/>
</dbReference>
<feature type="domain" description="hAT-like transposase RNase-H fold" evidence="1">
    <location>
        <begin position="1"/>
        <end position="67"/>
    </location>
</feature>
<gene>
    <name evidence="2" type="ORF">V5N11_009982</name>
</gene>
<dbReference type="AlphaFoldDB" id="A0ABD1BD58"/>
<proteinExistence type="predicted"/>
<comment type="caution">
    <text evidence="2">The sequence shown here is derived from an EMBL/GenBank/DDBJ whole genome shotgun (WGS) entry which is preliminary data.</text>
</comment>
<dbReference type="Proteomes" id="UP001558713">
    <property type="component" value="Unassembled WGS sequence"/>
</dbReference>
<keyword evidence="3" id="KW-1185">Reference proteome</keyword>
<evidence type="ECO:0000313" key="2">
    <source>
        <dbReference type="EMBL" id="KAL1213804.1"/>
    </source>
</evidence>
<evidence type="ECO:0000259" key="1">
    <source>
        <dbReference type="Pfam" id="PF14372"/>
    </source>
</evidence>
<dbReference type="InterPro" id="IPR025525">
    <property type="entry name" value="hAT-like_transposase_RNase-H"/>
</dbReference>
<dbReference type="EMBL" id="JBANAX010000332">
    <property type="protein sequence ID" value="KAL1213804.1"/>
    <property type="molecule type" value="Genomic_DNA"/>
</dbReference>
<name>A0ABD1BD58_CARAN</name>
<evidence type="ECO:0000313" key="3">
    <source>
        <dbReference type="Proteomes" id="UP001558713"/>
    </source>
</evidence>